<dbReference type="PROSITE" id="PS50931">
    <property type="entry name" value="HTH_LYSR"/>
    <property type="match status" value="1"/>
</dbReference>
<dbReference type="PRINTS" id="PR00039">
    <property type="entry name" value="HTHLYSR"/>
</dbReference>
<accession>A0A1I2WHF5</accession>
<comment type="similarity">
    <text evidence="1">Belongs to the LysR transcriptional regulatory family.</text>
</comment>
<sequence>MTQTTRTDKHTNLEWIGLIMSTIDFTNLRLLAVFATVVDLGSFAAAARKLNTSRSRVSEQVASLETVLGVRLLQRSTRKLTVTSEGRNVYEQAQQLPDILRKVESITHTEIPSGRVAITMNHDIAHKYFLPVLAGFQAQYPEVYLDLILSDVTLDFIDDQIDLGIRIGTTIDDSLIARPLHEEKLALFASSDYLAQAGTPVTVEDLENCRWVTLMQTNFDGVLHLWENGAPLEIRPKDFYRCNAPLMMQQMVAGGMGICALFPSMVQQEVNNNQLINVMPSVRSDTLTLALVYPSRRQIPQRTRVVIDYLLAVDMFSLKKS</sequence>
<keyword evidence="5" id="KW-0812">Transmembrane</keyword>
<feature type="transmembrane region" description="Helical" evidence="5">
    <location>
        <begin position="28"/>
        <end position="47"/>
    </location>
</feature>
<dbReference type="STRING" id="1045558.SAMN05216175_12712"/>
<protein>
    <submittedName>
        <fullName evidence="7">DNA-binding transcriptional regulator, LysR family</fullName>
    </submittedName>
</protein>
<keyword evidence="3 7" id="KW-0238">DNA-binding</keyword>
<dbReference type="Pfam" id="PF00126">
    <property type="entry name" value="HTH_1"/>
    <property type="match status" value="1"/>
</dbReference>
<dbReference type="Gene3D" id="1.10.10.10">
    <property type="entry name" value="Winged helix-like DNA-binding domain superfamily/Winged helix DNA-binding domain"/>
    <property type="match status" value="1"/>
</dbReference>
<evidence type="ECO:0000259" key="6">
    <source>
        <dbReference type="PROSITE" id="PS50931"/>
    </source>
</evidence>
<keyword evidence="8" id="KW-1185">Reference proteome</keyword>
<dbReference type="PANTHER" id="PTHR30537:SF81">
    <property type="entry name" value="TRANSCRIPTIONAL REGULATOR-RELATED"/>
    <property type="match status" value="1"/>
</dbReference>
<dbReference type="EMBL" id="FOOU01000027">
    <property type="protein sequence ID" value="SFH00139.1"/>
    <property type="molecule type" value="Genomic_DNA"/>
</dbReference>
<keyword evidence="4" id="KW-0804">Transcription</keyword>
<name>A0A1I2WHF5_9GAMM</name>
<dbReference type="CDD" id="cd08422">
    <property type="entry name" value="PBP2_CrgA_like"/>
    <property type="match status" value="1"/>
</dbReference>
<dbReference type="Proteomes" id="UP000198623">
    <property type="component" value="Unassembled WGS sequence"/>
</dbReference>
<evidence type="ECO:0000256" key="1">
    <source>
        <dbReference type="ARBA" id="ARBA00009437"/>
    </source>
</evidence>
<evidence type="ECO:0000256" key="2">
    <source>
        <dbReference type="ARBA" id="ARBA00023015"/>
    </source>
</evidence>
<dbReference type="SUPFAM" id="SSF53850">
    <property type="entry name" value="Periplasmic binding protein-like II"/>
    <property type="match status" value="1"/>
</dbReference>
<organism evidence="7 8">
    <name type="scientific">Neptunomonas qingdaonensis</name>
    <dbReference type="NCBI Taxonomy" id="1045558"/>
    <lineage>
        <taxon>Bacteria</taxon>
        <taxon>Pseudomonadati</taxon>
        <taxon>Pseudomonadota</taxon>
        <taxon>Gammaproteobacteria</taxon>
        <taxon>Oceanospirillales</taxon>
        <taxon>Oceanospirillaceae</taxon>
        <taxon>Neptunomonas</taxon>
    </lineage>
</organism>
<dbReference type="Gene3D" id="3.40.190.290">
    <property type="match status" value="1"/>
</dbReference>
<dbReference type="Pfam" id="PF03466">
    <property type="entry name" value="LysR_substrate"/>
    <property type="match status" value="1"/>
</dbReference>
<evidence type="ECO:0000256" key="4">
    <source>
        <dbReference type="ARBA" id="ARBA00023163"/>
    </source>
</evidence>
<dbReference type="SUPFAM" id="SSF46785">
    <property type="entry name" value="Winged helix' DNA-binding domain"/>
    <property type="match status" value="1"/>
</dbReference>
<dbReference type="GO" id="GO:0003700">
    <property type="term" value="F:DNA-binding transcription factor activity"/>
    <property type="evidence" value="ECO:0007669"/>
    <property type="project" value="InterPro"/>
</dbReference>
<dbReference type="AlphaFoldDB" id="A0A1I2WHF5"/>
<keyword evidence="5" id="KW-0472">Membrane</keyword>
<dbReference type="InterPro" id="IPR000847">
    <property type="entry name" value="LysR_HTH_N"/>
</dbReference>
<dbReference type="PANTHER" id="PTHR30537">
    <property type="entry name" value="HTH-TYPE TRANSCRIPTIONAL REGULATOR"/>
    <property type="match status" value="1"/>
</dbReference>
<dbReference type="InterPro" id="IPR036388">
    <property type="entry name" value="WH-like_DNA-bd_sf"/>
</dbReference>
<dbReference type="InterPro" id="IPR036390">
    <property type="entry name" value="WH_DNA-bd_sf"/>
</dbReference>
<feature type="domain" description="HTH lysR-type" evidence="6">
    <location>
        <begin position="26"/>
        <end position="83"/>
    </location>
</feature>
<dbReference type="InterPro" id="IPR058163">
    <property type="entry name" value="LysR-type_TF_proteobact-type"/>
</dbReference>
<reference evidence="8" key="1">
    <citation type="submission" date="2016-10" db="EMBL/GenBank/DDBJ databases">
        <authorList>
            <person name="Varghese N."/>
            <person name="Submissions S."/>
        </authorList>
    </citation>
    <scope>NUCLEOTIDE SEQUENCE [LARGE SCALE GENOMIC DNA]</scope>
    <source>
        <strain evidence="8">CGMCC 1.10971</strain>
    </source>
</reference>
<evidence type="ECO:0000313" key="7">
    <source>
        <dbReference type="EMBL" id="SFH00139.1"/>
    </source>
</evidence>
<dbReference type="FunFam" id="1.10.10.10:FF:000001">
    <property type="entry name" value="LysR family transcriptional regulator"/>
    <property type="match status" value="1"/>
</dbReference>
<evidence type="ECO:0000256" key="3">
    <source>
        <dbReference type="ARBA" id="ARBA00023125"/>
    </source>
</evidence>
<evidence type="ECO:0000313" key="8">
    <source>
        <dbReference type="Proteomes" id="UP000198623"/>
    </source>
</evidence>
<dbReference type="GO" id="GO:0006351">
    <property type="term" value="P:DNA-templated transcription"/>
    <property type="evidence" value="ECO:0007669"/>
    <property type="project" value="TreeGrafter"/>
</dbReference>
<evidence type="ECO:0000256" key="5">
    <source>
        <dbReference type="SAM" id="Phobius"/>
    </source>
</evidence>
<keyword evidence="2" id="KW-0805">Transcription regulation</keyword>
<proteinExistence type="inferred from homology"/>
<dbReference type="InterPro" id="IPR005119">
    <property type="entry name" value="LysR_subst-bd"/>
</dbReference>
<dbReference type="GO" id="GO:0043565">
    <property type="term" value="F:sequence-specific DNA binding"/>
    <property type="evidence" value="ECO:0007669"/>
    <property type="project" value="TreeGrafter"/>
</dbReference>
<gene>
    <name evidence="7" type="ORF">SAMN05216175_12712</name>
</gene>
<keyword evidence="5" id="KW-1133">Transmembrane helix</keyword>